<sequence length="268" mass="29621">MRLWVLSDLHMTPDAPWFPSVRPEFDALVVAGDVYDSDIERSILWTAQVADGRPAVFAPGNHEFWGRTIEDELERAERRAQKEGVTLLNGQGWMAVAGGHFAGGTLWTDLELNQPVGHILYPREFGDPIDVRGPGIDRRAKGRDIARRHRTEVDVLEAILDPDVAPDGPRIVVTHYAPHIEVLPRHLWDQPSAAASASDLGHLTDVGVVHLWICGHIHRSVDFVPGYGTRILSNPRGENDSNPAFDESLIVEVDEPIPTPSFGPNAGR</sequence>
<organism evidence="2 3">
    <name type="scientific">Methylobacterium oryzae</name>
    <dbReference type="NCBI Taxonomy" id="334852"/>
    <lineage>
        <taxon>Bacteria</taxon>
        <taxon>Pseudomonadati</taxon>
        <taxon>Pseudomonadota</taxon>
        <taxon>Alphaproteobacteria</taxon>
        <taxon>Hyphomicrobiales</taxon>
        <taxon>Methylobacteriaceae</taxon>
        <taxon>Methylobacterium</taxon>
    </lineage>
</organism>
<proteinExistence type="predicted"/>
<dbReference type="InterPro" id="IPR004843">
    <property type="entry name" value="Calcineurin-like_PHP"/>
</dbReference>
<name>A0ABU7U0K2_9HYPH</name>
<dbReference type="SUPFAM" id="SSF56300">
    <property type="entry name" value="Metallo-dependent phosphatases"/>
    <property type="match status" value="1"/>
</dbReference>
<feature type="domain" description="Calcineurin-like phosphoesterase" evidence="1">
    <location>
        <begin position="1"/>
        <end position="219"/>
    </location>
</feature>
<dbReference type="RefSeq" id="WP_053622513.1">
    <property type="nucleotide sequence ID" value="NZ_MLCA01000019.1"/>
</dbReference>
<dbReference type="Proteomes" id="UP001355206">
    <property type="component" value="Unassembled WGS sequence"/>
</dbReference>
<dbReference type="InterPro" id="IPR029052">
    <property type="entry name" value="Metallo-depent_PP-like"/>
</dbReference>
<gene>
    <name evidence="2" type="ORF">MOTC310_32540</name>
</gene>
<reference evidence="2 3" key="1">
    <citation type="journal article" date="2012" name="Genet. Mol. Biol.">
        <title>Analysis of 16S rRNA and mxaF genes revealing insights into Methylobacterium niche-specific plant association.</title>
        <authorList>
            <person name="Dourado M.N."/>
            <person name="Andreote F.D."/>
            <person name="Dini-Andreote F."/>
            <person name="Conti R."/>
            <person name="Araujo J.M."/>
            <person name="Araujo W.L."/>
        </authorList>
    </citation>
    <scope>NUCLEOTIDE SEQUENCE [LARGE SCALE GENOMIC DNA]</scope>
    <source>
        <strain evidence="2 3">TC3-10</strain>
    </source>
</reference>
<accession>A0ABU7U0K2</accession>
<dbReference type="PANTHER" id="PTHR37844">
    <property type="entry name" value="SER/THR PROTEIN PHOSPHATASE SUPERFAMILY (AFU_ORTHOLOGUE AFUA_1G14840)"/>
    <property type="match status" value="1"/>
</dbReference>
<dbReference type="EMBL" id="MLCA01000019">
    <property type="protein sequence ID" value="MEE7494884.1"/>
    <property type="molecule type" value="Genomic_DNA"/>
</dbReference>
<keyword evidence="3" id="KW-1185">Reference proteome</keyword>
<comment type="caution">
    <text evidence="2">The sequence shown here is derived from an EMBL/GenBank/DDBJ whole genome shotgun (WGS) entry which is preliminary data.</text>
</comment>
<evidence type="ECO:0000313" key="3">
    <source>
        <dbReference type="Proteomes" id="UP001355206"/>
    </source>
</evidence>
<evidence type="ECO:0000313" key="2">
    <source>
        <dbReference type="EMBL" id="MEE7494884.1"/>
    </source>
</evidence>
<protein>
    <submittedName>
        <fullName evidence="2">Metallophosphoesterase</fullName>
    </submittedName>
</protein>
<dbReference type="Pfam" id="PF00149">
    <property type="entry name" value="Metallophos"/>
    <property type="match status" value="1"/>
</dbReference>
<evidence type="ECO:0000259" key="1">
    <source>
        <dbReference type="Pfam" id="PF00149"/>
    </source>
</evidence>
<dbReference type="Gene3D" id="3.60.21.10">
    <property type="match status" value="1"/>
</dbReference>
<dbReference type="PANTHER" id="PTHR37844:SF2">
    <property type="entry name" value="SER_THR PROTEIN PHOSPHATASE SUPERFAMILY (AFU_ORTHOLOGUE AFUA_1G14840)"/>
    <property type="match status" value="1"/>
</dbReference>